<dbReference type="InterPro" id="IPR005828">
    <property type="entry name" value="MFS_sugar_transport-like"/>
</dbReference>
<keyword evidence="7" id="KW-1185">Reference proteome</keyword>
<organism evidence="6 7">
    <name type="scientific">Ranitomeya imitator</name>
    <name type="common">mimic poison frog</name>
    <dbReference type="NCBI Taxonomy" id="111125"/>
    <lineage>
        <taxon>Eukaryota</taxon>
        <taxon>Metazoa</taxon>
        <taxon>Chordata</taxon>
        <taxon>Craniata</taxon>
        <taxon>Vertebrata</taxon>
        <taxon>Euteleostomi</taxon>
        <taxon>Amphibia</taxon>
        <taxon>Batrachia</taxon>
        <taxon>Anura</taxon>
        <taxon>Neobatrachia</taxon>
        <taxon>Hyloidea</taxon>
        <taxon>Dendrobatidae</taxon>
        <taxon>Dendrobatinae</taxon>
        <taxon>Ranitomeya</taxon>
    </lineage>
</organism>
<keyword evidence="4 5" id="KW-0472">Membrane</keyword>
<dbReference type="InterPro" id="IPR036259">
    <property type="entry name" value="MFS_trans_sf"/>
</dbReference>
<accession>A0ABN9MJM6</accession>
<feature type="transmembrane region" description="Helical" evidence="5">
    <location>
        <begin position="280"/>
        <end position="298"/>
    </location>
</feature>
<evidence type="ECO:0000313" key="6">
    <source>
        <dbReference type="EMBL" id="CAJ0966930.1"/>
    </source>
</evidence>
<dbReference type="EMBL" id="CAUEEQ010077913">
    <property type="protein sequence ID" value="CAJ0966930.1"/>
    <property type="molecule type" value="Genomic_DNA"/>
</dbReference>
<evidence type="ECO:0000256" key="5">
    <source>
        <dbReference type="SAM" id="Phobius"/>
    </source>
</evidence>
<evidence type="ECO:0000313" key="7">
    <source>
        <dbReference type="Proteomes" id="UP001176940"/>
    </source>
</evidence>
<dbReference type="Gene3D" id="1.20.1250.20">
    <property type="entry name" value="MFS general substrate transporter like domains"/>
    <property type="match status" value="1"/>
</dbReference>
<keyword evidence="3 5" id="KW-1133">Transmembrane helix</keyword>
<feature type="transmembrane region" description="Helical" evidence="5">
    <location>
        <begin position="72"/>
        <end position="90"/>
    </location>
</feature>
<evidence type="ECO:0000256" key="2">
    <source>
        <dbReference type="ARBA" id="ARBA00022692"/>
    </source>
</evidence>
<comment type="caution">
    <text evidence="6">The sequence shown here is derived from an EMBL/GenBank/DDBJ whole genome shotgun (WGS) entry which is preliminary data.</text>
</comment>
<name>A0ABN9MJM6_9NEOB</name>
<evidence type="ECO:0000256" key="3">
    <source>
        <dbReference type="ARBA" id="ARBA00022989"/>
    </source>
</evidence>
<feature type="transmembrane region" description="Helical" evidence="5">
    <location>
        <begin position="219"/>
        <end position="238"/>
    </location>
</feature>
<feature type="transmembrane region" description="Helical" evidence="5">
    <location>
        <begin position="186"/>
        <end position="207"/>
    </location>
</feature>
<protein>
    <recommendedName>
        <fullName evidence="8">Solute carrier family 22 member 6</fullName>
    </recommendedName>
</protein>
<feature type="transmembrane region" description="Helical" evidence="5">
    <location>
        <begin position="304"/>
        <end position="327"/>
    </location>
</feature>
<dbReference type="PANTHER" id="PTHR24064">
    <property type="entry name" value="SOLUTE CARRIER FAMILY 22 MEMBER"/>
    <property type="match status" value="1"/>
</dbReference>
<gene>
    <name evidence="6" type="ORF">RIMI_LOCUS21825834</name>
</gene>
<proteinExistence type="predicted"/>
<evidence type="ECO:0008006" key="8">
    <source>
        <dbReference type="Google" id="ProtNLM"/>
    </source>
</evidence>
<evidence type="ECO:0000256" key="4">
    <source>
        <dbReference type="ARBA" id="ARBA00023136"/>
    </source>
</evidence>
<feature type="transmembrane region" description="Helical" evidence="5">
    <location>
        <begin position="161"/>
        <end position="180"/>
    </location>
</feature>
<dbReference type="Pfam" id="PF00083">
    <property type="entry name" value="Sugar_tr"/>
    <property type="match status" value="1"/>
</dbReference>
<reference evidence="6" key="1">
    <citation type="submission" date="2023-07" db="EMBL/GenBank/DDBJ databases">
        <authorList>
            <person name="Stuckert A."/>
        </authorList>
    </citation>
    <scope>NUCLEOTIDE SEQUENCE</scope>
</reference>
<evidence type="ECO:0000256" key="1">
    <source>
        <dbReference type="ARBA" id="ARBA00004141"/>
    </source>
</evidence>
<feature type="non-terminal residue" evidence="6">
    <location>
        <position position="1"/>
    </location>
</feature>
<dbReference type="Proteomes" id="UP001176940">
    <property type="component" value="Unassembled WGS sequence"/>
</dbReference>
<feature type="transmembrane region" description="Helical" evidence="5">
    <location>
        <begin position="47"/>
        <end position="66"/>
    </location>
</feature>
<dbReference type="SUPFAM" id="SSF103473">
    <property type="entry name" value="MFS general substrate transporter"/>
    <property type="match status" value="1"/>
</dbReference>
<sequence length="364" mass="40613">VKSGPPKVNVTGGPLSPKSNTGYTHSFSYVQVVEWIPTESRAITSTVSGYCYTTGQLVLVGLAFLIKDWRMLQLAASLPFFIYFLYSWWLPESSRWLILGGKYEQAIKDLKKVARINRRMEDGEKLSVETIKYDMQREINAACGSTYSVLDLIKTPVVRRISFCICCTWFSTSFAYYGLAMDLQKFGLSIYIVQIIFGTVDIPAKFFSFFVMTYIGRRVLQAGSLILAGIAILVNIFVPEDFQTVRTSMAVFGKGCLAASFNCIYLYTGELYPTVIRQSGMGLGTMVARLGGIVAPLIQMTADYYIHLPLIIYSLCPILSGITACFLPETLGVPLPETIQDVESCSHRKKVSKYDEEISLKEGI</sequence>
<keyword evidence="2 5" id="KW-0812">Transmembrane</keyword>
<comment type="subcellular location">
    <subcellularLocation>
        <location evidence="1">Membrane</location>
        <topology evidence="1">Multi-pass membrane protein</topology>
    </subcellularLocation>
</comment>